<proteinExistence type="predicted"/>
<protein>
    <submittedName>
        <fullName evidence="2">Uncharacterized protein</fullName>
    </submittedName>
</protein>
<feature type="compositionally biased region" description="Acidic residues" evidence="1">
    <location>
        <begin position="150"/>
        <end position="159"/>
    </location>
</feature>
<reference evidence="2 3" key="1">
    <citation type="journal article" date="2018" name="J. Invertebr. Pathol.">
        <title>New genotyping method for the causative agent of crayfish plague (Aphanomyces astaci) based on whole genome data.</title>
        <authorList>
            <person name="Minardi D."/>
            <person name="Studholme D.J."/>
            <person name="van der Giezen M."/>
            <person name="Pretto T."/>
            <person name="Oidtmann B."/>
        </authorList>
    </citation>
    <scope>NUCLEOTIDE SEQUENCE [LARGE SCALE GENOMIC DNA]</scope>
    <source>
        <strain evidence="2 3">KB13</strain>
    </source>
</reference>
<evidence type="ECO:0000313" key="3">
    <source>
        <dbReference type="Proteomes" id="UP000275652"/>
    </source>
</evidence>
<gene>
    <name evidence="2" type="ORF">DYB28_007195</name>
</gene>
<dbReference type="EMBL" id="QUTI01012683">
    <property type="protein sequence ID" value="RLO12676.1"/>
    <property type="molecule type" value="Genomic_DNA"/>
</dbReference>
<feature type="compositionally biased region" description="Basic and acidic residues" evidence="1">
    <location>
        <begin position="1"/>
        <end position="10"/>
    </location>
</feature>
<accession>A0A9X8ECL8</accession>
<evidence type="ECO:0000313" key="2">
    <source>
        <dbReference type="EMBL" id="RLO12676.1"/>
    </source>
</evidence>
<dbReference type="AlphaFoldDB" id="A0A9X8ECL8"/>
<feature type="region of interest" description="Disordered" evidence="1">
    <location>
        <begin position="1"/>
        <end position="37"/>
    </location>
</feature>
<name>A0A9X8ECL8_APHAT</name>
<comment type="caution">
    <text evidence="2">The sequence shown here is derived from an EMBL/GenBank/DDBJ whole genome shotgun (WGS) entry which is preliminary data.</text>
</comment>
<feature type="compositionally biased region" description="Basic and acidic residues" evidence="1">
    <location>
        <begin position="118"/>
        <end position="148"/>
    </location>
</feature>
<feature type="compositionally biased region" description="Low complexity" evidence="1">
    <location>
        <begin position="14"/>
        <end position="32"/>
    </location>
</feature>
<feature type="region of interest" description="Disordered" evidence="1">
    <location>
        <begin position="69"/>
        <end position="184"/>
    </location>
</feature>
<evidence type="ECO:0000256" key="1">
    <source>
        <dbReference type="SAM" id="MobiDB-lite"/>
    </source>
</evidence>
<feature type="compositionally biased region" description="Basic and acidic residues" evidence="1">
    <location>
        <begin position="160"/>
        <end position="171"/>
    </location>
</feature>
<sequence>MAKNSKDRAQKPKAAATAATAASSETEQEVPVTEPPLVPVVGWTTDVLPAVEESKSEEVRKTMEELAKANKATGSARAASMIWDESRRRYGGQTMGPNWEQLPRPPIEGAYVDEDYPPPEKSDAEKRAEEKAEARAKLSAERRNRLDSTPDSEEEEKEYQEEQRKQAERRCINKANRPPKEKRVDHAKVALSWVKKRETYEDKLQANAQRMGGEWRRSAVGWIPSSDRSLLKATCTHVWRVPVEQLSEDDYRDRIMEIVGQPATKWTPTKSDMQTYCRALSVDPHGDVTSRLVPFMERVDDAIDENGLRQQLKDSTMLRTFMKVVAARVTPSYIRDRVEEQMKTVPANDLVAFADILREQLDRTHDGTWSTNKETAMVRSVAVKKMT</sequence>
<dbReference type="Proteomes" id="UP000275652">
    <property type="component" value="Unassembled WGS sequence"/>
</dbReference>
<organism evidence="2 3">
    <name type="scientific">Aphanomyces astaci</name>
    <name type="common">Crayfish plague agent</name>
    <dbReference type="NCBI Taxonomy" id="112090"/>
    <lineage>
        <taxon>Eukaryota</taxon>
        <taxon>Sar</taxon>
        <taxon>Stramenopiles</taxon>
        <taxon>Oomycota</taxon>
        <taxon>Saprolegniomycetes</taxon>
        <taxon>Saprolegniales</taxon>
        <taxon>Verrucalvaceae</taxon>
        <taxon>Aphanomyces</taxon>
    </lineage>
</organism>